<name>A0ABP4INS8_9PSEU</name>
<comment type="caution">
    <text evidence="2">The sequence shown here is derived from an EMBL/GenBank/DDBJ whole genome shotgun (WGS) entry which is preliminary data.</text>
</comment>
<evidence type="ECO:0000313" key="3">
    <source>
        <dbReference type="Proteomes" id="UP001501414"/>
    </source>
</evidence>
<evidence type="ECO:0000313" key="2">
    <source>
        <dbReference type="EMBL" id="GAA1394858.1"/>
    </source>
</evidence>
<proteinExistence type="predicted"/>
<protein>
    <submittedName>
        <fullName evidence="2">DUF1330 domain-containing protein</fullName>
    </submittedName>
</protein>
<sequence>MPAYWIARSRITNENPETFEEDMGRYAQFFHGIKDKYPYSTLARGIDGITLEGEKRDGHYYIHEFPSVEAAQELYNSAGYQEVLALRQRHTETEIVIVDATDTGTV</sequence>
<dbReference type="RefSeq" id="WP_344025434.1">
    <property type="nucleotide sequence ID" value="NZ_BAAAJK010000027.1"/>
</dbReference>
<dbReference type="Proteomes" id="UP001501414">
    <property type="component" value="Unassembled WGS sequence"/>
</dbReference>
<dbReference type="SUPFAM" id="SSF54909">
    <property type="entry name" value="Dimeric alpha+beta barrel"/>
    <property type="match status" value="1"/>
</dbReference>
<dbReference type="PANTHER" id="PTHR41521">
    <property type="match status" value="1"/>
</dbReference>
<feature type="domain" description="DUF1330" evidence="1">
    <location>
        <begin position="2"/>
        <end position="100"/>
    </location>
</feature>
<dbReference type="InterPro" id="IPR011008">
    <property type="entry name" value="Dimeric_a/b-barrel"/>
</dbReference>
<dbReference type="Gene3D" id="3.30.70.100">
    <property type="match status" value="1"/>
</dbReference>
<reference evidence="3" key="1">
    <citation type="journal article" date="2019" name="Int. J. Syst. Evol. Microbiol.">
        <title>The Global Catalogue of Microorganisms (GCM) 10K type strain sequencing project: providing services to taxonomists for standard genome sequencing and annotation.</title>
        <authorList>
            <consortium name="The Broad Institute Genomics Platform"/>
            <consortium name="The Broad Institute Genome Sequencing Center for Infectious Disease"/>
            <person name="Wu L."/>
            <person name="Ma J."/>
        </authorList>
    </citation>
    <scope>NUCLEOTIDE SEQUENCE [LARGE SCALE GENOMIC DNA]</scope>
    <source>
        <strain evidence="3">JCM 11896</strain>
    </source>
</reference>
<organism evidence="2 3">
    <name type="scientific">Pseudonocardia kongjuensis</name>
    <dbReference type="NCBI Taxonomy" id="102227"/>
    <lineage>
        <taxon>Bacteria</taxon>
        <taxon>Bacillati</taxon>
        <taxon>Actinomycetota</taxon>
        <taxon>Actinomycetes</taxon>
        <taxon>Pseudonocardiales</taxon>
        <taxon>Pseudonocardiaceae</taxon>
        <taxon>Pseudonocardia</taxon>
    </lineage>
</organism>
<dbReference type="Pfam" id="PF07045">
    <property type="entry name" value="DUF1330"/>
    <property type="match status" value="1"/>
</dbReference>
<dbReference type="EMBL" id="BAAAJK010000027">
    <property type="protein sequence ID" value="GAA1394858.1"/>
    <property type="molecule type" value="Genomic_DNA"/>
</dbReference>
<keyword evidence="3" id="KW-1185">Reference proteome</keyword>
<accession>A0ABP4INS8</accession>
<dbReference type="InterPro" id="IPR010753">
    <property type="entry name" value="DUF1330"/>
</dbReference>
<evidence type="ECO:0000259" key="1">
    <source>
        <dbReference type="Pfam" id="PF07045"/>
    </source>
</evidence>
<gene>
    <name evidence="2" type="ORF">GCM10009613_43630</name>
</gene>
<dbReference type="PANTHER" id="PTHR41521:SF4">
    <property type="entry name" value="BLR0684 PROTEIN"/>
    <property type="match status" value="1"/>
</dbReference>